<reference evidence="2" key="1">
    <citation type="journal article" date="2019" name="Plant Biotechnol. J.">
        <title>Genome sequencing of the Australian wild diploid species Gossypium australe highlights disease resistance and delayed gland morphogenesis.</title>
        <authorList>
            <person name="Cai Y."/>
            <person name="Cai X."/>
            <person name="Wang Q."/>
            <person name="Wang P."/>
            <person name="Zhang Y."/>
            <person name="Cai C."/>
            <person name="Xu Y."/>
            <person name="Wang K."/>
            <person name="Zhou Z."/>
            <person name="Wang C."/>
            <person name="Geng S."/>
            <person name="Li B."/>
            <person name="Dong Q."/>
            <person name="Hou Y."/>
            <person name="Wang H."/>
            <person name="Ai P."/>
            <person name="Liu Z."/>
            <person name="Yi F."/>
            <person name="Sun M."/>
            <person name="An G."/>
            <person name="Cheng J."/>
            <person name="Zhang Y."/>
            <person name="Shi Q."/>
            <person name="Xie Y."/>
            <person name="Shi X."/>
            <person name="Chang Y."/>
            <person name="Huang F."/>
            <person name="Chen Y."/>
            <person name="Hong S."/>
            <person name="Mi L."/>
            <person name="Sun Q."/>
            <person name="Zhang L."/>
            <person name="Zhou B."/>
            <person name="Peng R."/>
            <person name="Zhang X."/>
            <person name="Liu F."/>
        </authorList>
    </citation>
    <scope>NUCLEOTIDE SEQUENCE [LARGE SCALE GENOMIC DNA]</scope>
    <source>
        <strain evidence="2">cv. PA1801</strain>
    </source>
</reference>
<dbReference type="PANTHER" id="PTHR46890">
    <property type="entry name" value="NON-LTR RETROLELEMENT REVERSE TRANSCRIPTASE-LIKE PROTEIN-RELATED"/>
    <property type="match status" value="1"/>
</dbReference>
<organism evidence="1 2">
    <name type="scientific">Gossypium australe</name>
    <dbReference type="NCBI Taxonomy" id="47621"/>
    <lineage>
        <taxon>Eukaryota</taxon>
        <taxon>Viridiplantae</taxon>
        <taxon>Streptophyta</taxon>
        <taxon>Embryophyta</taxon>
        <taxon>Tracheophyta</taxon>
        <taxon>Spermatophyta</taxon>
        <taxon>Magnoliopsida</taxon>
        <taxon>eudicotyledons</taxon>
        <taxon>Gunneridae</taxon>
        <taxon>Pentapetalae</taxon>
        <taxon>rosids</taxon>
        <taxon>malvids</taxon>
        <taxon>Malvales</taxon>
        <taxon>Malvaceae</taxon>
        <taxon>Malvoideae</taxon>
        <taxon>Gossypium</taxon>
    </lineage>
</organism>
<protein>
    <submittedName>
        <fullName evidence="1">Tyrosine decarboxylase 1-like</fullName>
    </submittedName>
</protein>
<accession>A0A5B6V7P7</accession>
<sequence>MRSLNNIQKALDHTDSSFLARQEMEIRDDRTIKRRKFNRITNLRISNGKWCSNQDILRSEAVRFFESLYGEVPQAMRDLPNIRFPRLKAAEIKFVEGEITVDELKRALFDMAPLKAPVSDGFHAHFFQSQWDIFGNDICNWVKGVFAGQPIEHELNNTLIVLIPKKECPKDFSQFCPISLCSVMYKLVMKVIANWFKLVSLISFHKNRLDS</sequence>
<dbReference type="EMBL" id="SMMG02000007">
    <property type="protein sequence ID" value="KAA3465046.1"/>
    <property type="molecule type" value="Genomic_DNA"/>
</dbReference>
<keyword evidence="2" id="KW-1185">Reference proteome</keyword>
<dbReference type="InterPro" id="IPR052343">
    <property type="entry name" value="Retrotransposon-Effector_Assoc"/>
</dbReference>
<evidence type="ECO:0000313" key="1">
    <source>
        <dbReference type="EMBL" id="KAA3465046.1"/>
    </source>
</evidence>
<name>A0A5B6V7P7_9ROSI</name>
<proteinExistence type="predicted"/>
<comment type="caution">
    <text evidence="1">The sequence shown here is derived from an EMBL/GenBank/DDBJ whole genome shotgun (WGS) entry which is preliminary data.</text>
</comment>
<dbReference type="PANTHER" id="PTHR46890:SF48">
    <property type="entry name" value="RNA-DIRECTED DNA POLYMERASE"/>
    <property type="match status" value="1"/>
</dbReference>
<dbReference type="Proteomes" id="UP000325315">
    <property type="component" value="Unassembled WGS sequence"/>
</dbReference>
<evidence type="ECO:0000313" key="2">
    <source>
        <dbReference type="Proteomes" id="UP000325315"/>
    </source>
</evidence>
<dbReference type="OrthoDB" id="1748430at2759"/>
<gene>
    <name evidence="1" type="ORF">EPI10_000252</name>
</gene>
<dbReference type="AlphaFoldDB" id="A0A5B6V7P7"/>